<dbReference type="InterPro" id="IPR008279">
    <property type="entry name" value="PEP-util_enz_mobile_dom"/>
</dbReference>
<dbReference type="Proteomes" id="UP000509222">
    <property type="component" value="Chromosome"/>
</dbReference>
<feature type="domain" description="Pyruvate phosphate dikinase AMP/ATP-binding" evidence="4">
    <location>
        <begin position="17"/>
        <end position="313"/>
    </location>
</feature>
<feature type="domain" description="PEP-utilising enzyme mobile" evidence="3">
    <location>
        <begin position="810"/>
        <end position="880"/>
    </location>
</feature>
<dbReference type="AlphaFoldDB" id="A0A7H8Q6D3"/>
<organism evidence="5 6">
    <name type="scientific">Planococcus glaciei</name>
    <dbReference type="NCBI Taxonomy" id="459472"/>
    <lineage>
        <taxon>Bacteria</taxon>
        <taxon>Bacillati</taxon>
        <taxon>Bacillota</taxon>
        <taxon>Bacilli</taxon>
        <taxon>Bacillales</taxon>
        <taxon>Caryophanaceae</taxon>
        <taxon>Planococcus</taxon>
    </lineage>
</organism>
<sequence>MEPYVLHFNETNQTHLPLVGGKGANLGELAGAGFSVPQGFCITTSAYRMLIGSSTEMEELFTRLEQLPPEDLEQLRLLAGQIRGHLTALPMPKDIEMAILDAWQTAGKNRPYAVRSSATAEDLPGASFAGQQETFLNIVGEKELLSAVQRCWASLFTDRAISYRMKNGFGHRSVFLAVVVQEMVFPEVSGILFTADPITGHRHTISIDASFGLGEALVSGLVSADLYQVRDNQIIRKQIAKKELAIYALPVGGTITKTIPEAFQEIQALPNHKILKLAEIGRQIENHYGAEQDIEWGLVNGEFMILQSRPITSLYPLPVTDDEQFHVFLNFGYIQMMTDPMQPLSLSLLSNVTGFINKGTAAPEKRVLREAGGRAFADFTGVLSLPPLRKRFLELMGGMDELLATALTEAINRPEFQQINIPKKTVALKIRRIAPMAIPVAFKVAANFWWKDPSKANGKATEFINQYVHSVEMKLQQISGAKRIRFIQQSMERMFPEVLSKIIPYVITGMLASGALTKKLNQKFGGKQSAVLLSKLYKSLPGNVTTEMGLQLGDLADFARDKPELATYLETARHETFYNELEDVSGGFEFQQRLDHFLLQYGARCIGEIDIAKPRWHEDPAQLLPSISSNLRTMRHGEHRQRFEQGKQEAEAAEQEILRHFNGIEKRCIRRLIQLYRNLLGMREHHKFALVKGMYLYKLAILEEAQTLVDKGKLLTVQDVFFLSAEELIALLDGQLSGDMREAIESRKQQHEANAKLKTPRVMTSDGEIIEGTPRTGSGPKDALMGTPVSSGAVTGIARVILRSENARLNAGDILIAPYTDPGWTPLFTSAAGLVTEVGGMMTHGSVVAREYGIPAVVGVAGATELIQDGDRIRVDGTRGFVQILEKNENRPF</sequence>
<keyword evidence="2" id="KW-0067">ATP-binding</keyword>
<evidence type="ECO:0000256" key="2">
    <source>
        <dbReference type="ARBA" id="ARBA00022840"/>
    </source>
</evidence>
<dbReference type="Pfam" id="PF00391">
    <property type="entry name" value="PEP-utilizers"/>
    <property type="match status" value="1"/>
</dbReference>
<dbReference type="Gene3D" id="3.30.470.20">
    <property type="entry name" value="ATP-grasp fold, B domain"/>
    <property type="match status" value="1"/>
</dbReference>
<evidence type="ECO:0000313" key="6">
    <source>
        <dbReference type="Proteomes" id="UP000509222"/>
    </source>
</evidence>
<dbReference type="InterPro" id="IPR036637">
    <property type="entry name" value="Phosphohistidine_dom_sf"/>
</dbReference>
<evidence type="ECO:0000259" key="3">
    <source>
        <dbReference type="Pfam" id="PF00391"/>
    </source>
</evidence>
<gene>
    <name evidence="5" type="ORF">HF394_01640</name>
</gene>
<dbReference type="GO" id="GO:0016301">
    <property type="term" value="F:kinase activity"/>
    <property type="evidence" value="ECO:0007669"/>
    <property type="project" value="InterPro"/>
</dbReference>
<dbReference type="PANTHER" id="PTHR43615:SF1">
    <property type="entry name" value="PPDK_N DOMAIN-CONTAINING PROTEIN"/>
    <property type="match status" value="1"/>
</dbReference>
<dbReference type="PANTHER" id="PTHR43615">
    <property type="entry name" value="PHOSPHOENOLPYRUVATE SYNTHASE-RELATED"/>
    <property type="match status" value="1"/>
</dbReference>
<dbReference type="InterPro" id="IPR013815">
    <property type="entry name" value="ATP_grasp_subdomain_1"/>
</dbReference>
<evidence type="ECO:0000259" key="4">
    <source>
        <dbReference type="Pfam" id="PF01326"/>
    </source>
</evidence>
<name>A0A7H8Q6D3_9BACL</name>
<evidence type="ECO:0000256" key="1">
    <source>
        <dbReference type="ARBA" id="ARBA00022741"/>
    </source>
</evidence>
<dbReference type="InterPro" id="IPR002192">
    <property type="entry name" value="PPDK_AMP/ATP-bd"/>
</dbReference>
<keyword evidence="5" id="KW-0670">Pyruvate</keyword>
<dbReference type="RefSeq" id="WP_176293929.1">
    <property type="nucleotide sequence ID" value="NZ_CP051177.1"/>
</dbReference>
<dbReference type="Pfam" id="PF01326">
    <property type="entry name" value="PPDK_N"/>
    <property type="match status" value="1"/>
</dbReference>
<dbReference type="GO" id="GO:0005524">
    <property type="term" value="F:ATP binding"/>
    <property type="evidence" value="ECO:0007669"/>
    <property type="project" value="UniProtKB-KW"/>
</dbReference>
<keyword evidence="6" id="KW-1185">Reference proteome</keyword>
<dbReference type="NCBIfam" id="NF004877">
    <property type="entry name" value="PRK06241.1-2"/>
    <property type="match status" value="1"/>
</dbReference>
<dbReference type="NCBIfam" id="NF004878">
    <property type="entry name" value="PRK06241.1-3"/>
    <property type="match status" value="1"/>
</dbReference>
<dbReference type="InterPro" id="IPR051549">
    <property type="entry name" value="PEP_Utilizing_Enz"/>
</dbReference>
<proteinExistence type="predicted"/>
<dbReference type="FunFam" id="3.30.1490.20:FF:000010">
    <property type="entry name" value="Phosphoenolpyruvate synthase"/>
    <property type="match status" value="1"/>
</dbReference>
<dbReference type="Gene3D" id="3.50.30.10">
    <property type="entry name" value="Phosphohistidine domain"/>
    <property type="match status" value="1"/>
</dbReference>
<dbReference type="EMBL" id="CP051177">
    <property type="protein sequence ID" value="QKX49380.1"/>
    <property type="molecule type" value="Genomic_DNA"/>
</dbReference>
<dbReference type="SUPFAM" id="SSF56059">
    <property type="entry name" value="Glutathione synthetase ATP-binding domain-like"/>
    <property type="match status" value="1"/>
</dbReference>
<protein>
    <submittedName>
        <fullName evidence="5">Phosphoenolpyruvate synthase</fullName>
    </submittedName>
</protein>
<evidence type="ECO:0000313" key="5">
    <source>
        <dbReference type="EMBL" id="QKX49380.1"/>
    </source>
</evidence>
<keyword evidence="1" id="KW-0547">Nucleotide-binding</keyword>
<reference evidence="6" key="1">
    <citation type="submission" date="2020-06" db="EMBL/GenBank/DDBJ databases">
        <title>Isolation of Planomicrobium glaciei.</title>
        <authorList>
            <person name="Malisova L."/>
            <person name="Safrankova R."/>
            <person name="Jakubu V."/>
            <person name="Spanelova P."/>
        </authorList>
    </citation>
    <scope>NUCLEOTIDE SEQUENCE [LARGE SCALE GENOMIC DNA]</scope>
    <source>
        <strain evidence="6">NRL-ATB46093</strain>
    </source>
</reference>
<dbReference type="SUPFAM" id="SSF52009">
    <property type="entry name" value="Phosphohistidine domain"/>
    <property type="match status" value="1"/>
</dbReference>
<dbReference type="Gene3D" id="3.30.1490.20">
    <property type="entry name" value="ATP-grasp fold, A domain"/>
    <property type="match status" value="1"/>
</dbReference>
<accession>A0A7H8Q6D3</accession>